<dbReference type="InterPro" id="IPR035965">
    <property type="entry name" value="PAS-like_dom_sf"/>
</dbReference>
<keyword evidence="6" id="KW-0812">Transmembrane</keyword>
<dbReference type="SUPFAM" id="SSF158472">
    <property type="entry name" value="HAMP domain-like"/>
    <property type="match status" value="1"/>
</dbReference>
<dbReference type="InterPro" id="IPR004090">
    <property type="entry name" value="Chemotax_Me-accpt_rcpt"/>
</dbReference>
<dbReference type="FunFam" id="3.30.450.20:FF:000075">
    <property type="entry name" value="Methyl-accepting chemotaxis protein"/>
    <property type="match status" value="1"/>
</dbReference>
<dbReference type="FunFam" id="1.10.287.950:FF:000002">
    <property type="entry name" value="Methyl-accepting chemotaxis protein"/>
    <property type="match status" value="1"/>
</dbReference>
<dbReference type="PROSITE" id="PS50885">
    <property type="entry name" value="HAMP"/>
    <property type="match status" value="2"/>
</dbReference>
<organism evidence="9 10">
    <name type="scientific">Sulfurimicrobium lacus</name>
    <dbReference type="NCBI Taxonomy" id="2715678"/>
    <lineage>
        <taxon>Bacteria</taxon>
        <taxon>Pseudomonadati</taxon>
        <taxon>Pseudomonadota</taxon>
        <taxon>Betaproteobacteria</taxon>
        <taxon>Nitrosomonadales</taxon>
        <taxon>Sulfuricellaceae</taxon>
        <taxon>Sulfurimicrobium</taxon>
    </lineage>
</organism>
<dbReference type="InterPro" id="IPR000014">
    <property type="entry name" value="PAS"/>
</dbReference>
<dbReference type="InterPro" id="IPR003660">
    <property type="entry name" value="HAMP_dom"/>
</dbReference>
<dbReference type="InterPro" id="IPR013655">
    <property type="entry name" value="PAS_fold_3"/>
</dbReference>
<keyword evidence="3" id="KW-0807">Transducer</keyword>
<evidence type="ECO:0000259" key="7">
    <source>
        <dbReference type="PROSITE" id="PS50111"/>
    </source>
</evidence>
<dbReference type="Pfam" id="PF00015">
    <property type="entry name" value="MCPsignal"/>
    <property type="match status" value="1"/>
</dbReference>
<evidence type="ECO:0000256" key="3">
    <source>
        <dbReference type="PROSITE-ProRule" id="PRU00284"/>
    </source>
</evidence>
<dbReference type="InterPro" id="IPR051310">
    <property type="entry name" value="MCP_chemotaxis"/>
</dbReference>
<protein>
    <recommendedName>
        <fullName evidence="11">Methyl-accepting chemotaxis protein</fullName>
    </recommendedName>
</protein>
<evidence type="ECO:0000256" key="1">
    <source>
        <dbReference type="ARBA" id="ARBA00022481"/>
    </source>
</evidence>
<dbReference type="SUPFAM" id="SSF55785">
    <property type="entry name" value="PYP-like sensor domain (PAS domain)"/>
    <property type="match status" value="1"/>
</dbReference>
<evidence type="ECO:0000256" key="2">
    <source>
        <dbReference type="ARBA" id="ARBA00029447"/>
    </source>
</evidence>
<keyword evidence="1" id="KW-0488">Methylation</keyword>
<comment type="similarity">
    <text evidence="2">Belongs to the methyl-accepting chemotaxis (MCP) protein family.</text>
</comment>
<dbReference type="PRINTS" id="PR00260">
    <property type="entry name" value="CHEMTRNSDUCR"/>
</dbReference>
<name>A0A6F8VFR1_9PROT</name>
<dbReference type="KEGG" id="slac:SKTS_24450"/>
<dbReference type="CDD" id="cd06225">
    <property type="entry name" value="HAMP"/>
    <property type="match status" value="1"/>
</dbReference>
<keyword evidence="6" id="KW-0472">Membrane</keyword>
<dbReference type="PROSITE" id="PS50111">
    <property type="entry name" value="CHEMOTAXIS_TRANSDUC_2"/>
    <property type="match status" value="1"/>
</dbReference>
<dbReference type="SMART" id="SM00091">
    <property type="entry name" value="PAS"/>
    <property type="match status" value="2"/>
</dbReference>
<dbReference type="EMBL" id="AP022853">
    <property type="protein sequence ID" value="BCB27559.1"/>
    <property type="molecule type" value="Genomic_DNA"/>
</dbReference>
<dbReference type="InterPro" id="IPR004089">
    <property type="entry name" value="MCPsignal_dom"/>
</dbReference>
<dbReference type="CDD" id="cd11386">
    <property type="entry name" value="MCP_signal"/>
    <property type="match status" value="1"/>
</dbReference>
<gene>
    <name evidence="9" type="ORF">SKTS_24450</name>
</gene>
<feature type="domain" description="HAMP" evidence="8">
    <location>
        <begin position="360"/>
        <end position="412"/>
    </location>
</feature>
<dbReference type="PANTHER" id="PTHR43531">
    <property type="entry name" value="PROTEIN ICFG"/>
    <property type="match status" value="1"/>
</dbReference>
<dbReference type="Gene3D" id="6.10.340.10">
    <property type="match status" value="1"/>
</dbReference>
<feature type="transmembrane region" description="Helical" evidence="6">
    <location>
        <begin position="340"/>
        <end position="359"/>
    </location>
</feature>
<reference evidence="10" key="1">
    <citation type="submission" date="2020-03" db="EMBL/GenBank/DDBJ databases">
        <title>Complete genome sequence of sulfur-oxidizing bacterium skT11.</title>
        <authorList>
            <person name="Kanda M."/>
            <person name="Kojima H."/>
            <person name="Fukui M."/>
        </authorList>
    </citation>
    <scope>NUCLEOTIDE SEQUENCE [LARGE SCALE GENOMIC DNA]</scope>
    <source>
        <strain evidence="10">skT11</strain>
    </source>
</reference>
<dbReference type="RefSeq" id="WP_173065423.1">
    <property type="nucleotide sequence ID" value="NZ_AP022853.1"/>
</dbReference>
<evidence type="ECO:0000256" key="4">
    <source>
        <dbReference type="SAM" id="Coils"/>
    </source>
</evidence>
<keyword evidence="4" id="KW-0175">Coiled coil</keyword>
<dbReference type="Pfam" id="PF18947">
    <property type="entry name" value="HAMP_2"/>
    <property type="match status" value="1"/>
</dbReference>
<keyword evidence="6" id="KW-1133">Transmembrane helix</keyword>
<evidence type="ECO:0008006" key="11">
    <source>
        <dbReference type="Google" id="ProtNLM"/>
    </source>
</evidence>
<dbReference type="NCBIfam" id="TIGR00229">
    <property type="entry name" value="sensory_box"/>
    <property type="match status" value="1"/>
</dbReference>
<dbReference type="SMART" id="SM00283">
    <property type="entry name" value="MA"/>
    <property type="match status" value="1"/>
</dbReference>
<dbReference type="CDD" id="cd00130">
    <property type="entry name" value="PAS"/>
    <property type="match status" value="1"/>
</dbReference>
<feature type="domain" description="Methyl-accepting transducer" evidence="7">
    <location>
        <begin position="639"/>
        <end position="868"/>
    </location>
</feature>
<sequence length="901" mass="97933">MKINQPVTQTEFVLPDGAMLVSKTDLKGVITYCNLEFIETSGFSERELLGAPHNLVRHPDMPPEAFDDLWNTLKAGKPWTGYVKNRRKNGDFYWVLANATPIWEGGKVAGYLSVRAKPSADAVREVAAVYRKFRAGQAGSLTIREGKVVNRLYSKFSLPQSIGMRLWLFNAIFLSIALLAMGWMLSGLSKTGSEFGQLVEVDYKILSAYENLYALGLQEGQATRNIILNPKDDKARSNLGAAENDFAVNLEALQHITGSDPIVIKRIAQMHESLRIENREAVALAALNQGAAVERMNSSGTKIWRALKKDLLEQVDAMRAQVAERKNEVDTDVGRTRNTGGILMAIATLLMVFMSYFFIRSIARPLKALTENTLSIAQGVYSSHINTERDDEIGHLSQALKSMQIRLGFEVAESQRTAAEILRIKVALDNVSTNVMIGDIDGHIIYLNKSVQEMFHKAEKDIRQALPHFEADKLLGANIDTFHKNPAHQRNMLAALASPYTTTILIGIRTFRLTANPVIDETGRRLGTALEWIDRTAEVVVEEEISRIVGAAAQGDFTQRIGTQDKEGFFLQLAQNINQLMDTSSVGLNEVVRVLSALAQGDLTQTISNDYSGTFGQLKDYSNTTVESLQRLIGEIKETVDQINTAAGEIASGNSDLSQRTEEQASSLEETASSMEELTSTVRNNADNAKQANQLAIGASNVAVKGGDVVGQVVETMSSINESSRKIVDIISVIDGIAFQTNILALNAAVEAARAGEQGRGFAVVAGEVRNLAQRSAAAAKEIKTLIGDSVDKVENGSKLVANAGQTMDEIVTSIKHVTDIMAEISSASTEQSAGIEQVNKAITQMDEATQQNAALVEEAAAAAESLEEQAHNLSVSVSVFKIDSGRMLKAPASAILHLPG</sequence>
<dbReference type="SMART" id="SM00304">
    <property type="entry name" value="HAMP"/>
    <property type="match status" value="2"/>
</dbReference>
<dbReference type="PANTHER" id="PTHR43531:SF14">
    <property type="entry name" value="METHYL-ACCEPTING CHEMOTAXIS PROTEIN I-RELATED"/>
    <property type="match status" value="1"/>
</dbReference>
<dbReference type="Gene3D" id="3.30.450.20">
    <property type="entry name" value="PAS domain"/>
    <property type="match status" value="2"/>
</dbReference>
<dbReference type="GO" id="GO:0007165">
    <property type="term" value="P:signal transduction"/>
    <property type="evidence" value="ECO:0007669"/>
    <property type="project" value="UniProtKB-KW"/>
</dbReference>
<feature type="compositionally biased region" description="Polar residues" evidence="5">
    <location>
        <begin position="652"/>
        <end position="672"/>
    </location>
</feature>
<dbReference type="GO" id="GO:0006935">
    <property type="term" value="P:chemotaxis"/>
    <property type="evidence" value="ECO:0007669"/>
    <property type="project" value="InterPro"/>
</dbReference>
<evidence type="ECO:0000313" key="9">
    <source>
        <dbReference type="EMBL" id="BCB27559.1"/>
    </source>
</evidence>
<feature type="region of interest" description="Disordered" evidence="5">
    <location>
        <begin position="651"/>
        <end position="672"/>
    </location>
</feature>
<dbReference type="GO" id="GO:0004888">
    <property type="term" value="F:transmembrane signaling receptor activity"/>
    <property type="evidence" value="ECO:0007669"/>
    <property type="project" value="InterPro"/>
</dbReference>
<dbReference type="Pfam" id="PF00672">
    <property type="entry name" value="HAMP"/>
    <property type="match status" value="1"/>
</dbReference>
<dbReference type="GO" id="GO:0005886">
    <property type="term" value="C:plasma membrane"/>
    <property type="evidence" value="ECO:0007669"/>
    <property type="project" value="TreeGrafter"/>
</dbReference>
<evidence type="ECO:0000259" key="8">
    <source>
        <dbReference type="PROSITE" id="PS50885"/>
    </source>
</evidence>
<proteinExistence type="inferred from homology"/>
<feature type="domain" description="HAMP" evidence="8">
    <location>
        <begin position="588"/>
        <end position="634"/>
    </location>
</feature>
<evidence type="ECO:0000256" key="5">
    <source>
        <dbReference type="SAM" id="MobiDB-lite"/>
    </source>
</evidence>
<dbReference type="Pfam" id="PF08447">
    <property type="entry name" value="PAS_3"/>
    <property type="match status" value="1"/>
</dbReference>
<dbReference type="Pfam" id="PF13188">
    <property type="entry name" value="PAS_8"/>
    <property type="match status" value="1"/>
</dbReference>
<dbReference type="AlphaFoldDB" id="A0A6F8VFR1"/>
<feature type="coiled-coil region" evidence="4">
    <location>
        <begin position="839"/>
        <end position="877"/>
    </location>
</feature>
<evidence type="ECO:0000256" key="6">
    <source>
        <dbReference type="SAM" id="Phobius"/>
    </source>
</evidence>
<keyword evidence="10" id="KW-1185">Reference proteome</keyword>
<dbReference type="SUPFAM" id="SSF58104">
    <property type="entry name" value="Methyl-accepting chemotaxis protein (MCP) signaling domain"/>
    <property type="match status" value="1"/>
</dbReference>
<evidence type="ECO:0000313" key="10">
    <source>
        <dbReference type="Proteomes" id="UP000502260"/>
    </source>
</evidence>
<dbReference type="Gene3D" id="1.10.287.950">
    <property type="entry name" value="Methyl-accepting chemotaxis protein"/>
    <property type="match status" value="1"/>
</dbReference>
<accession>A0A6F8VFR1</accession>
<dbReference type="Proteomes" id="UP000502260">
    <property type="component" value="Chromosome"/>
</dbReference>
<feature type="transmembrane region" description="Helical" evidence="6">
    <location>
        <begin position="166"/>
        <end position="185"/>
    </location>
</feature>